<evidence type="ECO:0000256" key="2">
    <source>
        <dbReference type="SAM" id="Phobius"/>
    </source>
</evidence>
<keyword evidence="2" id="KW-1133">Transmembrane helix</keyword>
<accession>A0A073JJH5</accession>
<dbReference type="PANTHER" id="PTHR30373">
    <property type="entry name" value="UPF0603 PROTEIN YGCG"/>
    <property type="match status" value="1"/>
</dbReference>
<feature type="transmembrane region" description="Helical" evidence="2">
    <location>
        <begin position="179"/>
        <end position="196"/>
    </location>
</feature>
<evidence type="ECO:0000256" key="1">
    <source>
        <dbReference type="SAM" id="MobiDB-lite"/>
    </source>
</evidence>
<dbReference type="InterPro" id="IPR007621">
    <property type="entry name" value="TPM_dom"/>
</dbReference>
<dbReference type="Gene3D" id="3.10.310.50">
    <property type="match status" value="1"/>
</dbReference>
<keyword evidence="2" id="KW-0812">Transmembrane</keyword>
<proteinExistence type="predicted"/>
<dbReference type="GeneID" id="68870424"/>
<dbReference type="Proteomes" id="UP000027746">
    <property type="component" value="Unassembled WGS sequence"/>
</dbReference>
<protein>
    <recommendedName>
        <fullName evidence="4">TPM domain-containing protein</fullName>
    </recommendedName>
</protein>
<dbReference type="EMBL" id="JAMD01000001">
    <property type="protein sequence ID" value="KEJ97877.1"/>
    <property type="molecule type" value="Genomic_DNA"/>
</dbReference>
<reference evidence="5 6" key="1">
    <citation type="submission" date="2014-01" db="EMBL/GenBank/DDBJ databases">
        <title>Sulfitobacter sp. H3 (MCCC 1A00686) Genome Sequencing.</title>
        <authorList>
            <person name="Lai Q."/>
            <person name="Hong Z."/>
        </authorList>
    </citation>
    <scope>NUCLEOTIDE SEQUENCE [LARGE SCALE GENOMIC DNA]</scope>
    <source>
        <strain evidence="5 6">H3</strain>
    </source>
</reference>
<feature type="compositionally biased region" description="Gly residues" evidence="1">
    <location>
        <begin position="268"/>
        <end position="283"/>
    </location>
</feature>
<keyword evidence="3" id="KW-0732">Signal</keyword>
<evidence type="ECO:0000259" key="4">
    <source>
        <dbReference type="Pfam" id="PF04536"/>
    </source>
</evidence>
<evidence type="ECO:0000313" key="5">
    <source>
        <dbReference type="EMBL" id="KEJ97877.1"/>
    </source>
</evidence>
<feature type="domain" description="TPM" evidence="4">
    <location>
        <begin position="30"/>
        <end position="156"/>
    </location>
</feature>
<gene>
    <name evidence="5" type="ORF">SUH3_02510</name>
</gene>
<dbReference type="AlphaFoldDB" id="A0A073JJH5"/>
<feature type="signal peptide" evidence="3">
    <location>
        <begin position="1"/>
        <end position="19"/>
    </location>
</feature>
<dbReference type="RefSeq" id="WP_037921071.1">
    <property type="nucleotide sequence ID" value="NZ_CP054599.1"/>
</dbReference>
<feature type="chain" id="PRO_5001691947" description="TPM domain-containing protein" evidence="3">
    <location>
        <begin position="20"/>
        <end position="283"/>
    </location>
</feature>
<dbReference type="OrthoDB" id="9810918at2"/>
<feature type="region of interest" description="Disordered" evidence="1">
    <location>
        <begin position="263"/>
        <end position="283"/>
    </location>
</feature>
<keyword evidence="2" id="KW-0472">Membrane</keyword>
<comment type="caution">
    <text evidence="5">The sequence shown here is derived from an EMBL/GenBank/DDBJ whole genome shotgun (WGS) entry which is preliminary data.</text>
</comment>
<evidence type="ECO:0000256" key="3">
    <source>
        <dbReference type="SAM" id="SignalP"/>
    </source>
</evidence>
<keyword evidence="6" id="KW-1185">Reference proteome</keyword>
<dbReference type="PANTHER" id="PTHR30373:SF2">
    <property type="entry name" value="UPF0603 PROTEIN YGCG"/>
    <property type="match status" value="1"/>
</dbReference>
<dbReference type="Pfam" id="PF04536">
    <property type="entry name" value="TPM_phosphatase"/>
    <property type="match status" value="1"/>
</dbReference>
<name>A0A073JJH5_9RHOB</name>
<sequence length="283" mass="30081">MTRIVAALVLALWPVLAGAQFYPDYDSTTVNDFADILPPDTEAAIAAQLDALRDDTGIEMTVVTLTRQETYDPDATLEEFATGLFNHWGVGNAERNNGIMVLVLPGDRAMRLELGAGYGDAWNDVAEAVVQDAFLPKFREGDYPAGITQGVSATIDVIARPFAANSPPPEPAKPAKGSGLWWLWIFPLGIVGLIFGTKFRAKMRKCPSCGKRGGLRVQDETLEAATRTSKGRKERKTTCANCDFAQTAILTIPMLSANRSSSSSGSSSFGGGSSGGGGASGKW</sequence>
<evidence type="ECO:0000313" key="6">
    <source>
        <dbReference type="Proteomes" id="UP000027746"/>
    </source>
</evidence>
<organism evidence="5 6">
    <name type="scientific">Pseudosulfitobacter pseudonitzschiae</name>
    <dbReference type="NCBI Taxonomy" id="1402135"/>
    <lineage>
        <taxon>Bacteria</taxon>
        <taxon>Pseudomonadati</taxon>
        <taxon>Pseudomonadota</taxon>
        <taxon>Alphaproteobacteria</taxon>
        <taxon>Rhodobacterales</taxon>
        <taxon>Roseobacteraceae</taxon>
        <taxon>Pseudosulfitobacter</taxon>
    </lineage>
</organism>